<reference evidence="3" key="1">
    <citation type="submission" date="2015-11" db="EMBL/GenBank/DDBJ databases">
        <authorList>
            <person name="Varghese N."/>
        </authorList>
    </citation>
    <scope>NUCLEOTIDE SEQUENCE [LARGE SCALE GENOMIC DNA]</scope>
    <source>
        <strain evidence="3">DSM 45899</strain>
    </source>
</reference>
<keyword evidence="3" id="KW-1185">Reference proteome</keyword>
<dbReference type="EMBL" id="FAOZ01000039">
    <property type="protein sequence ID" value="CUU60372.1"/>
    <property type="molecule type" value="Genomic_DNA"/>
</dbReference>
<dbReference type="AlphaFoldDB" id="A0A0S4QYJ9"/>
<feature type="region of interest" description="Disordered" evidence="1">
    <location>
        <begin position="303"/>
        <end position="323"/>
    </location>
</feature>
<evidence type="ECO:0000313" key="2">
    <source>
        <dbReference type="EMBL" id="CUU60372.1"/>
    </source>
</evidence>
<feature type="region of interest" description="Disordered" evidence="1">
    <location>
        <begin position="108"/>
        <end position="191"/>
    </location>
</feature>
<feature type="compositionally biased region" description="Polar residues" evidence="1">
    <location>
        <begin position="142"/>
        <end position="152"/>
    </location>
</feature>
<evidence type="ECO:0000256" key="1">
    <source>
        <dbReference type="SAM" id="MobiDB-lite"/>
    </source>
</evidence>
<proteinExistence type="predicted"/>
<evidence type="ECO:0000313" key="3">
    <source>
        <dbReference type="Proteomes" id="UP000198802"/>
    </source>
</evidence>
<accession>A0A0S4QYJ9</accession>
<sequence>MSRMGDRHVMNDPVPVDRLCACGCGRTCPAAPAGGGRAPRYASRGCQQRAYRVRQAARTAPPADPASAADLLDAVRALAGVLDAGGRPDHELLVAVRDGTATLLARATPTAPDVDPGASLPPMVSASDTAIGHRSSRDDRVQQSCENSTGTPLTPLDDRHVTINPGPPAPDLEVAGPRPPGSRRRKARPVVVRSNAGDVALSAELSAAVRAVAHAADGDVPTLHRLESSDPGGAQVVSLGGVRLGVVRPAYGPQHGKAWEARDVMGTVARTWKGGRLNMTHPRRGTAVDALIFHLRSLASRADRASLRSRSSRPAGTTPPIVT</sequence>
<name>A0A0S4QYJ9_9ACTN</name>
<protein>
    <submittedName>
        <fullName evidence="2">Uncharacterized protein</fullName>
    </submittedName>
</protein>
<dbReference type="Proteomes" id="UP000198802">
    <property type="component" value="Unassembled WGS sequence"/>
</dbReference>
<gene>
    <name evidence="2" type="ORF">Ga0074812_1395</name>
</gene>
<organism evidence="2 3">
    <name type="scientific">Parafrankia irregularis</name>
    <dbReference type="NCBI Taxonomy" id="795642"/>
    <lineage>
        <taxon>Bacteria</taxon>
        <taxon>Bacillati</taxon>
        <taxon>Actinomycetota</taxon>
        <taxon>Actinomycetes</taxon>
        <taxon>Frankiales</taxon>
        <taxon>Frankiaceae</taxon>
        <taxon>Parafrankia</taxon>
    </lineage>
</organism>